<dbReference type="EMBL" id="DTMF01000084">
    <property type="protein sequence ID" value="HGF33378.1"/>
    <property type="molecule type" value="Genomic_DNA"/>
</dbReference>
<dbReference type="GO" id="GO:0005829">
    <property type="term" value="C:cytosol"/>
    <property type="evidence" value="ECO:0007669"/>
    <property type="project" value="UniProtKB-SubCell"/>
</dbReference>
<evidence type="ECO:0000256" key="4">
    <source>
        <dbReference type="ARBA" id="ARBA00022795"/>
    </source>
</evidence>
<keyword evidence="8" id="KW-0282">Flagellum</keyword>
<dbReference type="NCBIfam" id="TIGR00208">
    <property type="entry name" value="fliS"/>
    <property type="match status" value="1"/>
</dbReference>
<dbReference type="Gene3D" id="1.20.120.340">
    <property type="entry name" value="Flagellar protein FliS"/>
    <property type="match status" value="1"/>
</dbReference>
<protein>
    <recommendedName>
        <fullName evidence="6">Flagellar secretion chaperone FliS</fullName>
    </recommendedName>
</protein>
<evidence type="ECO:0000256" key="6">
    <source>
        <dbReference type="PIRNR" id="PIRNR039090"/>
    </source>
</evidence>
<dbReference type="PANTHER" id="PTHR34773">
    <property type="entry name" value="FLAGELLAR SECRETION CHAPERONE FLIS"/>
    <property type="match status" value="1"/>
</dbReference>
<name>A0A7C3UWM4_9BACT</name>
<accession>A0A7C3UWM4</accession>
<evidence type="ECO:0000256" key="7">
    <source>
        <dbReference type="SAM" id="MobiDB-lite"/>
    </source>
</evidence>
<dbReference type="GO" id="GO:0044780">
    <property type="term" value="P:bacterial-type flagellum assembly"/>
    <property type="evidence" value="ECO:0007669"/>
    <property type="project" value="InterPro"/>
</dbReference>
<keyword evidence="8" id="KW-0966">Cell projection</keyword>
<keyword evidence="5" id="KW-0143">Chaperone</keyword>
<dbReference type="PIRSF" id="PIRSF039090">
    <property type="entry name" value="Flis"/>
    <property type="match status" value="1"/>
</dbReference>
<sequence length="149" mass="16841">MKQQLAQQQYVTTQVATADRLQLVIMLYDGALSFLGQAREKMAARDAAAKGLLLGRALDIIAELNASLNFQASRELSTNLFHLYNFMISHLTKANLNWDLKALDEVMEMLQKLREAWVEVANRARRGELEDNGQTTDSVPRRHLGSLRV</sequence>
<dbReference type="Pfam" id="PF02561">
    <property type="entry name" value="FliS"/>
    <property type="match status" value="1"/>
</dbReference>
<feature type="region of interest" description="Disordered" evidence="7">
    <location>
        <begin position="128"/>
        <end position="149"/>
    </location>
</feature>
<dbReference type="InterPro" id="IPR003713">
    <property type="entry name" value="FliS"/>
</dbReference>
<keyword evidence="4 6" id="KW-1005">Bacterial flagellum biogenesis</keyword>
<dbReference type="CDD" id="cd16098">
    <property type="entry name" value="FliS"/>
    <property type="match status" value="1"/>
</dbReference>
<dbReference type="AlphaFoldDB" id="A0A7C3UWM4"/>
<evidence type="ECO:0000256" key="3">
    <source>
        <dbReference type="ARBA" id="ARBA00022490"/>
    </source>
</evidence>
<dbReference type="SUPFAM" id="SSF101116">
    <property type="entry name" value="Flagellar export chaperone FliS"/>
    <property type="match status" value="1"/>
</dbReference>
<comment type="subcellular location">
    <subcellularLocation>
        <location evidence="1 6">Cytoplasm</location>
        <location evidence="1 6">Cytosol</location>
    </subcellularLocation>
</comment>
<dbReference type="PANTHER" id="PTHR34773:SF1">
    <property type="entry name" value="FLAGELLAR SECRETION CHAPERONE FLIS"/>
    <property type="match status" value="1"/>
</dbReference>
<dbReference type="GO" id="GO:0071973">
    <property type="term" value="P:bacterial-type flagellum-dependent cell motility"/>
    <property type="evidence" value="ECO:0007669"/>
    <property type="project" value="TreeGrafter"/>
</dbReference>
<reference evidence="8" key="1">
    <citation type="journal article" date="2020" name="mSystems">
        <title>Genome- and Community-Level Interaction Insights into Carbon Utilization and Element Cycling Functions of Hydrothermarchaeota in Hydrothermal Sediment.</title>
        <authorList>
            <person name="Zhou Z."/>
            <person name="Liu Y."/>
            <person name="Xu W."/>
            <person name="Pan J."/>
            <person name="Luo Z.H."/>
            <person name="Li M."/>
        </authorList>
    </citation>
    <scope>NUCLEOTIDE SEQUENCE [LARGE SCALE GENOMIC DNA]</scope>
    <source>
        <strain evidence="8">SpSt-897</strain>
    </source>
</reference>
<dbReference type="InterPro" id="IPR036584">
    <property type="entry name" value="FliS_sf"/>
</dbReference>
<comment type="similarity">
    <text evidence="2 6">Belongs to the FliS family.</text>
</comment>
<evidence type="ECO:0000256" key="5">
    <source>
        <dbReference type="ARBA" id="ARBA00023186"/>
    </source>
</evidence>
<evidence type="ECO:0000256" key="2">
    <source>
        <dbReference type="ARBA" id="ARBA00008787"/>
    </source>
</evidence>
<evidence type="ECO:0000313" key="8">
    <source>
        <dbReference type="EMBL" id="HGF33378.1"/>
    </source>
</evidence>
<gene>
    <name evidence="8" type="primary">fliS</name>
    <name evidence="8" type="ORF">ENW96_03175</name>
</gene>
<proteinExistence type="inferred from homology"/>
<comment type="caution">
    <text evidence="8">The sequence shown here is derived from an EMBL/GenBank/DDBJ whole genome shotgun (WGS) entry which is preliminary data.</text>
</comment>
<evidence type="ECO:0000256" key="1">
    <source>
        <dbReference type="ARBA" id="ARBA00004514"/>
    </source>
</evidence>
<keyword evidence="3 6" id="KW-0963">Cytoplasm</keyword>
<keyword evidence="8" id="KW-0969">Cilium</keyword>
<organism evidence="8">
    <name type="scientific">Desulfobacca acetoxidans</name>
    <dbReference type="NCBI Taxonomy" id="60893"/>
    <lineage>
        <taxon>Bacteria</taxon>
        <taxon>Pseudomonadati</taxon>
        <taxon>Thermodesulfobacteriota</taxon>
        <taxon>Desulfobaccia</taxon>
        <taxon>Desulfobaccales</taxon>
        <taxon>Desulfobaccaceae</taxon>
        <taxon>Desulfobacca</taxon>
    </lineage>
</organism>